<organism evidence="2 3">
    <name type="scientific">Pseudogymnoascus verrucosus</name>
    <dbReference type="NCBI Taxonomy" id="342668"/>
    <lineage>
        <taxon>Eukaryota</taxon>
        <taxon>Fungi</taxon>
        <taxon>Dikarya</taxon>
        <taxon>Ascomycota</taxon>
        <taxon>Pezizomycotina</taxon>
        <taxon>Leotiomycetes</taxon>
        <taxon>Thelebolales</taxon>
        <taxon>Thelebolaceae</taxon>
        <taxon>Pseudogymnoascus</taxon>
    </lineage>
</organism>
<feature type="transmembrane region" description="Helical" evidence="1">
    <location>
        <begin position="78"/>
        <end position="98"/>
    </location>
</feature>
<sequence>MAILKDERRHFENVSLDEKHHFSTKSSLQVEDEMDHPSIAQVVPPAIHVPPAIRQVVPIDKTWWGFIKTGSNLIRNGLYFVAWPFIATTLGFCVWFTFSRVLHPVNSDIIIAREIVDIAIRIRQQCGCGS</sequence>
<keyword evidence="1" id="KW-0812">Transmembrane</keyword>
<proteinExistence type="predicted"/>
<evidence type="ECO:0000256" key="1">
    <source>
        <dbReference type="SAM" id="Phobius"/>
    </source>
</evidence>
<dbReference type="RefSeq" id="XP_018130910.1">
    <property type="nucleotide sequence ID" value="XM_018274234.1"/>
</dbReference>
<reference evidence="2 3" key="1">
    <citation type="submission" date="2016-03" db="EMBL/GenBank/DDBJ databases">
        <title>Comparative genomics of Pseudogymnoascus destructans, the fungus causing white-nose syndrome of bats.</title>
        <authorList>
            <person name="Palmer J.M."/>
            <person name="Drees K.P."/>
            <person name="Foster J.T."/>
            <person name="Lindner D.L."/>
        </authorList>
    </citation>
    <scope>NUCLEOTIDE SEQUENCE [LARGE SCALE GENOMIC DNA]</scope>
    <source>
        <strain evidence="2 3">UAMH 10579</strain>
    </source>
</reference>
<dbReference type="GeneID" id="28838152"/>
<dbReference type="Proteomes" id="UP000091956">
    <property type="component" value="Unassembled WGS sequence"/>
</dbReference>
<keyword evidence="1" id="KW-1133">Transmembrane helix</keyword>
<evidence type="ECO:0000313" key="3">
    <source>
        <dbReference type="Proteomes" id="UP000091956"/>
    </source>
</evidence>
<evidence type="ECO:0000313" key="2">
    <source>
        <dbReference type="EMBL" id="OBT97177.1"/>
    </source>
</evidence>
<accession>A0A1B8GMW7</accession>
<keyword evidence="1" id="KW-0472">Membrane</keyword>
<protein>
    <submittedName>
        <fullName evidence="2">Uncharacterized protein</fullName>
    </submittedName>
</protein>
<keyword evidence="3" id="KW-1185">Reference proteome</keyword>
<gene>
    <name evidence="2" type="ORF">VE01_04766</name>
</gene>
<dbReference type="EMBL" id="KV460223">
    <property type="protein sequence ID" value="OBT97177.1"/>
    <property type="molecule type" value="Genomic_DNA"/>
</dbReference>
<name>A0A1B8GMW7_9PEZI</name>
<reference evidence="3" key="2">
    <citation type="journal article" date="2018" name="Nat. Commun.">
        <title>Extreme sensitivity to ultraviolet light in the fungal pathogen causing white-nose syndrome of bats.</title>
        <authorList>
            <person name="Palmer J.M."/>
            <person name="Drees K.P."/>
            <person name="Foster J.T."/>
            <person name="Lindner D.L."/>
        </authorList>
    </citation>
    <scope>NUCLEOTIDE SEQUENCE [LARGE SCALE GENOMIC DNA]</scope>
    <source>
        <strain evidence="3">UAMH 10579</strain>
    </source>
</reference>
<dbReference type="AlphaFoldDB" id="A0A1B8GMW7"/>